<dbReference type="InterPro" id="IPR010730">
    <property type="entry name" value="HET"/>
</dbReference>
<gene>
    <name evidence="2" type="ORF">CEP52_010597</name>
</gene>
<evidence type="ECO:0000313" key="3">
    <source>
        <dbReference type="Proteomes" id="UP000287144"/>
    </source>
</evidence>
<dbReference type="Pfam" id="PF06985">
    <property type="entry name" value="HET"/>
    <property type="match status" value="1"/>
</dbReference>
<sequence>MDMPRCTLVHRVGSVEDLLHLTPTARNAENYRRQSIKSSSTVYSLITRPLRSWMTRLPLDVLCRVLHRVLVFSARDIEEIHLGTRVEVTSLSSRSERPKRLAVFMADSEDGRFVGTIYPARYSNIEPIRQFKPENREIDLEFLVRERIHPWIKTCCGDQGKSGHTSCNLAHGQTSPSSHMEKPPLPNRVIDVGVKGGSPRLYVPKLEPEPTIFSDYLILSYCWGKGNFKARTTRDNFEQRRAEINLEELSQTIRDAIDVTRAMGQRYLFVDAICIIQHNQGEDATDWLAEAPLMGRYYQNALCTIAATGAYDSSDGFLTERPGELYTVSPVLLARYNDSEEESQESQEIYADPSHPLWLFNVSNSPLYDRGWTLQERSLSNRVIHFGRDAVFWECAELQASECFPKGVPQTEFLASVNLSHQQLLRSEDTSKEKALGEFWFQLVTEYSSMDFTYFDDRLVAIQGVADRTQLFFPDTYVCGHFLSQIIFSLAWYGSGSVCTEIERTKMGPSWSWASSKMSRVDFAQVYNPRFKEEAKLLSVQDSLRSPSGSLQSKKEVVLDTLVRSLQVLQMRHDGEGLNMTRGAAMDDNGGDIRARIFFDDPASMPEDLEPTFEIASILCEVPYTGHINRGCLILSRVAGESGHEEIFERIGWLELLEPLGQPQWKRKNITIV</sequence>
<dbReference type="AlphaFoldDB" id="A0A428T7E6"/>
<comment type="caution">
    <text evidence="2">The sequence shown here is derived from an EMBL/GenBank/DDBJ whole genome shotgun (WGS) entry which is preliminary data.</text>
</comment>
<keyword evidence="3" id="KW-1185">Reference proteome</keyword>
<organism evidence="2 3">
    <name type="scientific">Fusarium oligoseptatum</name>
    <dbReference type="NCBI Taxonomy" id="2604345"/>
    <lineage>
        <taxon>Eukaryota</taxon>
        <taxon>Fungi</taxon>
        <taxon>Dikarya</taxon>
        <taxon>Ascomycota</taxon>
        <taxon>Pezizomycotina</taxon>
        <taxon>Sordariomycetes</taxon>
        <taxon>Hypocreomycetidae</taxon>
        <taxon>Hypocreales</taxon>
        <taxon>Nectriaceae</taxon>
        <taxon>Fusarium</taxon>
        <taxon>Fusarium solani species complex</taxon>
    </lineage>
</organism>
<protein>
    <recommendedName>
        <fullName evidence="1">Heterokaryon incompatibility domain-containing protein</fullName>
    </recommendedName>
</protein>
<reference evidence="2 3" key="1">
    <citation type="submission" date="2017-06" db="EMBL/GenBank/DDBJ databases">
        <title>Comparative genomic analysis of Ambrosia Fusariam Clade fungi.</title>
        <authorList>
            <person name="Stajich J.E."/>
            <person name="Carrillo J."/>
            <person name="Kijimoto T."/>
            <person name="Eskalen A."/>
            <person name="O'Donnell K."/>
            <person name="Kasson M."/>
        </authorList>
    </citation>
    <scope>NUCLEOTIDE SEQUENCE [LARGE SCALE GENOMIC DNA]</scope>
    <source>
        <strain evidence="2 3">NRRL62579</strain>
    </source>
</reference>
<dbReference type="Proteomes" id="UP000287144">
    <property type="component" value="Unassembled WGS sequence"/>
</dbReference>
<dbReference type="PANTHER" id="PTHR33112:SF10">
    <property type="entry name" value="TOL"/>
    <property type="match status" value="1"/>
</dbReference>
<proteinExistence type="predicted"/>
<evidence type="ECO:0000313" key="2">
    <source>
        <dbReference type="EMBL" id="RSL97963.1"/>
    </source>
</evidence>
<evidence type="ECO:0000259" key="1">
    <source>
        <dbReference type="Pfam" id="PF06985"/>
    </source>
</evidence>
<dbReference type="EMBL" id="NKCK01000120">
    <property type="protein sequence ID" value="RSL97963.1"/>
    <property type="molecule type" value="Genomic_DNA"/>
</dbReference>
<name>A0A428T7E6_9HYPO</name>
<dbReference type="STRING" id="1325735.A0A428T7E6"/>
<dbReference type="PANTHER" id="PTHR33112">
    <property type="entry name" value="DOMAIN PROTEIN, PUTATIVE-RELATED"/>
    <property type="match status" value="1"/>
</dbReference>
<accession>A0A428T7E6</accession>
<feature type="domain" description="Heterokaryon incompatibility" evidence="1">
    <location>
        <begin position="216"/>
        <end position="376"/>
    </location>
</feature>